<evidence type="ECO:0000313" key="1">
    <source>
        <dbReference type="EMBL" id="CDW53613.1"/>
    </source>
</evidence>
<keyword evidence="2" id="KW-1185">Reference proteome</keyword>
<dbReference type="Proteomes" id="UP000030665">
    <property type="component" value="Unassembled WGS sequence"/>
</dbReference>
<organism evidence="1 2">
    <name type="scientific">Trichuris trichiura</name>
    <name type="common">Whipworm</name>
    <name type="synonym">Trichocephalus trichiurus</name>
    <dbReference type="NCBI Taxonomy" id="36087"/>
    <lineage>
        <taxon>Eukaryota</taxon>
        <taxon>Metazoa</taxon>
        <taxon>Ecdysozoa</taxon>
        <taxon>Nematoda</taxon>
        <taxon>Enoplea</taxon>
        <taxon>Dorylaimia</taxon>
        <taxon>Trichinellida</taxon>
        <taxon>Trichuridae</taxon>
        <taxon>Trichuris</taxon>
    </lineage>
</organism>
<dbReference type="AlphaFoldDB" id="A0A077Z1P9"/>
<protein>
    <submittedName>
        <fullName evidence="1">Uncharacterized protein</fullName>
    </submittedName>
</protein>
<gene>
    <name evidence="1" type="ORF">TTRE_0000187801</name>
</gene>
<proteinExistence type="predicted"/>
<name>A0A077Z1P9_TRITR</name>
<dbReference type="EMBL" id="HG805861">
    <property type="protein sequence ID" value="CDW53613.1"/>
    <property type="molecule type" value="Genomic_DNA"/>
</dbReference>
<accession>A0A077Z1P9</accession>
<reference evidence="1" key="2">
    <citation type="submission" date="2014-03" db="EMBL/GenBank/DDBJ databases">
        <title>The whipworm genome and dual-species transcriptomics of an intimate host-pathogen interaction.</title>
        <authorList>
            <person name="Foth B.J."/>
            <person name="Tsai I.J."/>
            <person name="Reid A.J."/>
            <person name="Bancroft A.J."/>
            <person name="Nichol S."/>
            <person name="Tracey A."/>
            <person name="Holroyd N."/>
            <person name="Cotton J.A."/>
            <person name="Stanley E.J."/>
            <person name="Zarowiecki M."/>
            <person name="Liu J.Z."/>
            <person name="Huckvale T."/>
            <person name="Cooper P.J."/>
            <person name="Grencis R.K."/>
            <person name="Berriman M."/>
        </authorList>
    </citation>
    <scope>NUCLEOTIDE SEQUENCE [LARGE SCALE GENOMIC DNA]</scope>
</reference>
<reference evidence="1" key="1">
    <citation type="submission" date="2014-01" db="EMBL/GenBank/DDBJ databases">
        <authorList>
            <person name="Aslett M."/>
        </authorList>
    </citation>
    <scope>NUCLEOTIDE SEQUENCE</scope>
</reference>
<evidence type="ECO:0000313" key="2">
    <source>
        <dbReference type="Proteomes" id="UP000030665"/>
    </source>
</evidence>
<dbReference type="OrthoDB" id="5913839at2759"/>
<sequence>MILLSRRLGPHEHRLLLELVNLHDRLWSLTDTFKSRLIMSPSVKESLQVNLFSSIEGNKESTLSPFVAFAWVSSRANENNPSVLGVVNESCIRTAILHFPSSLIIADKPAVVNDWPLGRPLRPSACLTFNVPSLKGAVNCGLFHRVGTRSLRRRHL</sequence>